<gene>
    <name evidence="3" type="ORF">ABIE21_002009</name>
</gene>
<dbReference type="Proteomes" id="UP001549257">
    <property type="component" value="Unassembled WGS sequence"/>
</dbReference>
<evidence type="ECO:0008006" key="5">
    <source>
        <dbReference type="Google" id="ProtNLM"/>
    </source>
</evidence>
<proteinExistence type="predicted"/>
<evidence type="ECO:0000313" key="4">
    <source>
        <dbReference type="Proteomes" id="UP001549257"/>
    </source>
</evidence>
<keyword evidence="1" id="KW-1133">Transmembrane helix</keyword>
<feature type="transmembrane region" description="Helical" evidence="1">
    <location>
        <begin position="279"/>
        <end position="305"/>
    </location>
</feature>
<sequence>MKAHAFAAVVALAAAAFVAVATPAAAAMADDPVVSWSLAPADAVGPDGRSWVERKAAAGETVTEHLALRNHGATATTFILTAADGYFTETGRFSMLQAGETSVGAGTWISVASDVLVEPGATAIVPFTVTVPVNATPGDHAAGIAASVLSSGTTSDGTLVGLESRVGFRVMTQVSGDLAPVLAVSGLTGEYSPSWNLFTPGELTIRYTAENAGNTQLEFGETVDGVTTQRRDLFPGETRAVAVAPAKVWPLGLVSMDVTFESSVPTDAGLAVAPVTETIVLWAVPWLHLAALAGVLVVVAAMLLARRRNKAKIARLLEEARAEVRREREEAVGASA</sequence>
<evidence type="ECO:0000256" key="1">
    <source>
        <dbReference type="SAM" id="Phobius"/>
    </source>
</evidence>
<evidence type="ECO:0000313" key="3">
    <source>
        <dbReference type="EMBL" id="MET4582499.1"/>
    </source>
</evidence>
<dbReference type="RefSeq" id="WP_354024685.1">
    <property type="nucleotide sequence ID" value="NZ_JBEPSJ010000002.1"/>
</dbReference>
<keyword evidence="2" id="KW-0732">Signal</keyword>
<evidence type="ECO:0000256" key="2">
    <source>
        <dbReference type="SAM" id="SignalP"/>
    </source>
</evidence>
<keyword evidence="1" id="KW-0812">Transmembrane</keyword>
<reference evidence="3 4" key="1">
    <citation type="submission" date="2024-06" db="EMBL/GenBank/DDBJ databases">
        <title>Sorghum-associated microbial communities from plants grown in Nebraska, USA.</title>
        <authorList>
            <person name="Schachtman D."/>
        </authorList>
    </citation>
    <scope>NUCLEOTIDE SEQUENCE [LARGE SCALE GENOMIC DNA]</scope>
    <source>
        <strain evidence="3 4">2857</strain>
    </source>
</reference>
<protein>
    <recommendedName>
        <fullName evidence="5">DUF916 domain-containing protein</fullName>
    </recommendedName>
</protein>
<accession>A0ABV2QN73</accession>
<name>A0ABV2QN73_9MICO</name>
<feature type="signal peptide" evidence="2">
    <location>
        <begin position="1"/>
        <end position="26"/>
    </location>
</feature>
<organism evidence="3 4">
    <name type="scientific">Conyzicola nivalis</name>
    <dbReference type="NCBI Taxonomy" id="1477021"/>
    <lineage>
        <taxon>Bacteria</taxon>
        <taxon>Bacillati</taxon>
        <taxon>Actinomycetota</taxon>
        <taxon>Actinomycetes</taxon>
        <taxon>Micrococcales</taxon>
        <taxon>Microbacteriaceae</taxon>
        <taxon>Conyzicola</taxon>
    </lineage>
</organism>
<feature type="chain" id="PRO_5046003842" description="DUF916 domain-containing protein" evidence="2">
    <location>
        <begin position="27"/>
        <end position="336"/>
    </location>
</feature>
<keyword evidence="1" id="KW-0472">Membrane</keyword>
<keyword evidence="4" id="KW-1185">Reference proteome</keyword>
<comment type="caution">
    <text evidence="3">The sequence shown here is derived from an EMBL/GenBank/DDBJ whole genome shotgun (WGS) entry which is preliminary data.</text>
</comment>
<dbReference type="EMBL" id="JBEPSJ010000002">
    <property type="protein sequence ID" value="MET4582499.1"/>
    <property type="molecule type" value="Genomic_DNA"/>
</dbReference>